<dbReference type="STRING" id="1392247.A0A3N4KLI1"/>
<dbReference type="GO" id="GO:0019760">
    <property type="term" value="P:glucosinolate metabolic process"/>
    <property type="evidence" value="ECO:0007669"/>
    <property type="project" value="UniProtKB-ARBA"/>
</dbReference>
<evidence type="ECO:0008006" key="8">
    <source>
        <dbReference type="Google" id="ProtNLM"/>
    </source>
</evidence>
<feature type="region of interest" description="Disordered" evidence="3">
    <location>
        <begin position="473"/>
        <end position="501"/>
    </location>
</feature>
<keyword evidence="1" id="KW-0677">Repeat</keyword>
<evidence type="ECO:0000313" key="7">
    <source>
        <dbReference type="Proteomes" id="UP000277580"/>
    </source>
</evidence>
<keyword evidence="2" id="KW-0408">Iron</keyword>
<feature type="signal peptide" evidence="5">
    <location>
        <begin position="1"/>
        <end position="22"/>
    </location>
</feature>
<feature type="transmembrane region" description="Helical" evidence="4">
    <location>
        <begin position="510"/>
        <end position="534"/>
    </location>
</feature>
<dbReference type="PANTHER" id="PTHR47435:SF4">
    <property type="entry name" value="KELCH REPEAT PROTEIN (AFU_ORTHOLOGUE AFUA_5G12780)"/>
    <property type="match status" value="1"/>
</dbReference>
<feature type="chain" id="PRO_5018197185" description="Galactose oxidase" evidence="5">
    <location>
        <begin position="23"/>
        <end position="636"/>
    </location>
</feature>
<organism evidence="6 7">
    <name type="scientific">Morchella conica CCBAS932</name>
    <dbReference type="NCBI Taxonomy" id="1392247"/>
    <lineage>
        <taxon>Eukaryota</taxon>
        <taxon>Fungi</taxon>
        <taxon>Dikarya</taxon>
        <taxon>Ascomycota</taxon>
        <taxon>Pezizomycotina</taxon>
        <taxon>Pezizomycetes</taxon>
        <taxon>Pezizales</taxon>
        <taxon>Morchellaceae</taxon>
        <taxon>Morchella</taxon>
    </lineage>
</organism>
<dbReference type="AlphaFoldDB" id="A0A3N4KLI1"/>
<keyword evidence="7" id="KW-1185">Reference proteome</keyword>
<sequence>MNFRMQTFILIMSLLCVAFVEAQYLDTSNAELQRRDGETSAAMERLCRMTSQQSAIINNTLYLMGGSVVYGSDSTWKDRSSQIAAPNTYLRAIDLTQDFNLSDGFLHTHRYDIPSDVPDIAEGHLWADEDRLVLVGGLSERVNKTFPNYTAPTASYEVWSYDLGSKDDRIWKTLSMRGGNKIMRAFNAAGTYVANLRKGFLLGGMVAHDSQSTVPLSMGDVDVGGLLIWDGAKESWENKSTPWKRRHSAGGFYLPYGEQGILAFFGGLTEEGNKLAYDNLTFPMNKIDIYDIAKDEWYHQNTTGNIPSHRANFCGQVASAPDNSSHQIYIFGGTGANSLLSSDVYVLTIPTFRWQLAWDANGDFYSVNRVPLPSEYATCNLVSGGYAMMVFGGKISADIIPTDCDDGGMYLFNLNEWHWELQYSSNPQKYEVPLAIRSTFGSNGTNLEPEIGFEDAHVAALMRNESMLDTGYIDTDSLPHRNKTTTPTETPKTSNIPHISNHTNTNTSTAALAGAIIAGVLATISLIGGFYWYFHRSPPSLPRKDDLAELDGSPIPETCSKFYYSQAVELPTTRFSDSHQPYQLNSPEPVEMLAPSIQQHTITGPPPPPHNCMHCPHNEYYVNIALDDVPPTPPPK</sequence>
<evidence type="ECO:0000256" key="1">
    <source>
        <dbReference type="ARBA" id="ARBA00022737"/>
    </source>
</evidence>
<keyword evidence="4" id="KW-1133">Transmembrane helix</keyword>
<keyword evidence="5" id="KW-0732">Signal</keyword>
<evidence type="ECO:0000256" key="5">
    <source>
        <dbReference type="SAM" id="SignalP"/>
    </source>
</evidence>
<keyword evidence="4" id="KW-0812">Transmembrane</keyword>
<dbReference type="EMBL" id="ML119136">
    <property type="protein sequence ID" value="RPB11417.1"/>
    <property type="molecule type" value="Genomic_DNA"/>
</dbReference>
<dbReference type="Pfam" id="PF24681">
    <property type="entry name" value="Kelch_KLHDC2_KLHL20_DRC7"/>
    <property type="match status" value="1"/>
</dbReference>
<name>A0A3N4KLI1_9PEZI</name>
<evidence type="ECO:0000313" key="6">
    <source>
        <dbReference type="EMBL" id="RPB11417.1"/>
    </source>
</evidence>
<evidence type="ECO:0000256" key="3">
    <source>
        <dbReference type="SAM" id="MobiDB-lite"/>
    </source>
</evidence>
<feature type="compositionally biased region" description="Low complexity" evidence="3">
    <location>
        <begin position="484"/>
        <end position="501"/>
    </location>
</feature>
<dbReference type="PANTHER" id="PTHR47435">
    <property type="entry name" value="KELCH REPEAT PROTEIN (AFU_ORTHOLOGUE AFUA_5G12780)"/>
    <property type="match status" value="1"/>
</dbReference>
<dbReference type="Gene3D" id="2.120.10.80">
    <property type="entry name" value="Kelch-type beta propeller"/>
    <property type="match status" value="2"/>
</dbReference>
<keyword evidence="4" id="KW-0472">Membrane</keyword>
<dbReference type="SUPFAM" id="SSF50965">
    <property type="entry name" value="Galactose oxidase, central domain"/>
    <property type="match status" value="1"/>
</dbReference>
<dbReference type="OrthoDB" id="540004at2759"/>
<proteinExistence type="predicted"/>
<evidence type="ECO:0000256" key="4">
    <source>
        <dbReference type="SAM" id="Phobius"/>
    </source>
</evidence>
<dbReference type="InterPro" id="IPR011043">
    <property type="entry name" value="Gal_Oxase/kelch_b-propeller"/>
</dbReference>
<protein>
    <recommendedName>
        <fullName evidence="8">Galactose oxidase</fullName>
    </recommendedName>
</protein>
<reference evidence="6 7" key="1">
    <citation type="journal article" date="2018" name="Nat. Ecol. Evol.">
        <title>Pezizomycetes genomes reveal the molecular basis of ectomycorrhizal truffle lifestyle.</title>
        <authorList>
            <person name="Murat C."/>
            <person name="Payen T."/>
            <person name="Noel B."/>
            <person name="Kuo A."/>
            <person name="Morin E."/>
            <person name="Chen J."/>
            <person name="Kohler A."/>
            <person name="Krizsan K."/>
            <person name="Balestrini R."/>
            <person name="Da Silva C."/>
            <person name="Montanini B."/>
            <person name="Hainaut M."/>
            <person name="Levati E."/>
            <person name="Barry K.W."/>
            <person name="Belfiori B."/>
            <person name="Cichocki N."/>
            <person name="Clum A."/>
            <person name="Dockter R.B."/>
            <person name="Fauchery L."/>
            <person name="Guy J."/>
            <person name="Iotti M."/>
            <person name="Le Tacon F."/>
            <person name="Lindquist E.A."/>
            <person name="Lipzen A."/>
            <person name="Malagnac F."/>
            <person name="Mello A."/>
            <person name="Molinier V."/>
            <person name="Miyauchi S."/>
            <person name="Poulain J."/>
            <person name="Riccioni C."/>
            <person name="Rubini A."/>
            <person name="Sitrit Y."/>
            <person name="Splivallo R."/>
            <person name="Traeger S."/>
            <person name="Wang M."/>
            <person name="Zifcakova L."/>
            <person name="Wipf D."/>
            <person name="Zambonelli A."/>
            <person name="Paolocci F."/>
            <person name="Nowrousian M."/>
            <person name="Ottonello S."/>
            <person name="Baldrian P."/>
            <person name="Spatafora J.W."/>
            <person name="Henrissat B."/>
            <person name="Nagy L.G."/>
            <person name="Aury J.M."/>
            <person name="Wincker P."/>
            <person name="Grigoriev I.V."/>
            <person name="Bonfante P."/>
            <person name="Martin F.M."/>
        </authorList>
    </citation>
    <scope>NUCLEOTIDE SEQUENCE [LARGE SCALE GENOMIC DNA]</scope>
    <source>
        <strain evidence="6 7">CCBAS932</strain>
    </source>
</reference>
<dbReference type="InParanoid" id="A0A3N4KLI1"/>
<dbReference type="Proteomes" id="UP000277580">
    <property type="component" value="Unassembled WGS sequence"/>
</dbReference>
<accession>A0A3N4KLI1</accession>
<dbReference type="InterPro" id="IPR015915">
    <property type="entry name" value="Kelch-typ_b-propeller"/>
</dbReference>
<gene>
    <name evidence="6" type="ORF">P167DRAFT_575430</name>
</gene>
<evidence type="ECO:0000256" key="2">
    <source>
        <dbReference type="ARBA" id="ARBA00023004"/>
    </source>
</evidence>